<keyword evidence="2" id="KW-1185">Reference proteome</keyword>
<reference evidence="2" key="1">
    <citation type="journal article" date="2019" name="Int. J. Syst. Evol. Microbiol.">
        <title>The Global Catalogue of Microorganisms (GCM) 10K type strain sequencing project: providing services to taxonomists for standard genome sequencing and annotation.</title>
        <authorList>
            <consortium name="The Broad Institute Genomics Platform"/>
            <consortium name="The Broad Institute Genome Sequencing Center for Infectious Disease"/>
            <person name="Wu L."/>
            <person name="Ma J."/>
        </authorList>
    </citation>
    <scope>NUCLEOTIDE SEQUENCE [LARGE SCALE GENOMIC DNA]</scope>
    <source>
        <strain evidence="2">CGMCC 1.15643</strain>
    </source>
</reference>
<protein>
    <submittedName>
        <fullName evidence="1">Pentapeptide repeat-containing protein</fullName>
    </submittedName>
</protein>
<sequence length="370" mass="41877">MNRGGPLSDLLTADDLDRLEAVEEVDDDNFIRLIERLGLDRRVDLRYRDFSGVDFSDCDLRGCDFTGADLRGATGRNVEWDDTTILTAADLDRSMFVVEPKRPDIVQRLPELGKEYARIKRAYWTDQAMWVMDSLKEGIKNPIERQALAMSLYFDATDGFVRNTILQFVIHGSGREARLEFLNKIMTNRQIPPGTIASALQTFGRVLRQDDQIAVALLGIAEDPGTPPAIVKEAVRAALRNRYILKHNRRVYRLVRAGQDTELENLYIRAFAAAIGVDHATAVSEGRAQGGVSFGEKVTMERVREIALNVWRTKQSVEAGPRHEWRPIFRDIGSRLEFEPYVMRLLSELVEKGLKLNLDFAQAEESLVPA</sequence>
<dbReference type="Pfam" id="PF00805">
    <property type="entry name" value="Pentapeptide"/>
    <property type="match status" value="1"/>
</dbReference>
<accession>A0ABW0F365</accession>
<dbReference type="RefSeq" id="WP_260348444.1">
    <property type="nucleotide sequence ID" value="NZ_JAOAOS010000006.1"/>
</dbReference>
<comment type="caution">
    <text evidence="1">The sequence shown here is derived from an EMBL/GenBank/DDBJ whole genome shotgun (WGS) entry which is preliminary data.</text>
</comment>
<proteinExistence type="predicted"/>
<organism evidence="1 2">
    <name type="scientific">Bosea minatitlanensis</name>
    <dbReference type="NCBI Taxonomy" id="128782"/>
    <lineage>
        <taxon>Bacteria</taxon>
        <taxon>Pseudomonadati</taxon>
        <taxon>Pseudomonadota</taxon>
        <taxon>Alphaproteobacteria</taxon>
        <taxon>Hyphomicrobiales</taxon>
        <taxon>Boseaceae</taxon>
        <taxon>Bosea</taxon>
    </lineage>
</organism>
<dbReference type="SUPFAM" id="SSF141571">
    <property type="entry name" value="Pentapeptide repeat-like"/>
    <property type="match status" value="1"/>
</dbReference>
<dbReference type="EMBL" id="JBHSLI010000003">
    <property type="protein sequence ID" value="MFC5292975.1"/>
    <property type="molecule type" value="Genomic_DNA"/>
</dbReference>
<name>A0ABW0F365_9HYPH</name>
<evidence type="ECO:0000313" key="1">
    <source>
        <dbReference type="EMBL" id="MFC5292975.1"/>
    </source>
</evidence>
<dbReference type="InterPro" id="IPR001646">
    <property type="entry name" value="5peptide_repeat"/>
</dbReference>
<dbReference type="Gene3D" id="2.160.20.80">
    <property type="entry name" value="E3 ubiquitin-protein ligase SopA"/>
    <property type="match status" value="1"/>
</dbReference>
<dbReference type="Proteomes" id="UP001595976">
    <property type="component" value="Unassembled WGS sequence"/>
</dbReference>
<evidence type="ECO:0000313" key="2">
    <source>
        <dbReference type="Proteomes" id="UP001595976"/>
    </source>
</evidence>
<gene>
    <name evidence="1" type="ORF">ACFPK2_08215</name>
</gene>